<sequence>MTDASTGTTAGAPRTATTTPAPAAGTRGPLALDAGDAARVATFAALIAALGMPGSIALFGNAVPITLQTLGVMLAGAILGAWRGALAVATFLALAAAGLPVLAGGRGGLGAFVGPSAGYLVGFLVGAAVVGWLVDRLRRVTLVGVLVACLVGGVAGVYAFGVPVQSLVTGVPLATTAQLSLAFVPGDVLKALAAAAITVGVVRSYPAARRSGGSAGRPAAADRASS</sequence>
<dbReference type="Gene3D" id="1.10.1760.20">
    <property type="match status" value="1"/>
</dbReference>
<dbReference type="Proteomes" id="UP000037387">
    <property type="component" value="Unassembled WGS sequence"/>
</dbReference>
<name>A0A0M0F4J8_CELCE</name>
<reference evidence="10 11" key="1">
    <citation type="journal article" date="2015" name="Sci. Rep.">
        <title>Functional and structural properties of a novel cellulosome-like multienzyme complex: efficient glycoside hydrolysis of water-insoluble 7-xylosyl-10-deacetylpaclitaxel.</title>
        <authorList>
            <person name="Dou T.Y."/>
            <person name="Luan H.W."/>
            <person name="Ge G.B."/>
            <person name="Dong M.M."/>
            <person name="Zou H.F."/>
            <person name="He Y.Q."/>
            <person name="Cui P."/>
            <person name="Wang J.Y."/>
            <person name="Hao D.C."/>
            <person name="Yang S.L."/>
            <person name="Yang L."/>
        </authorList>
    </citation>
    <scope>NUCLEOTIDE SEQUENCE [LARGE SCALE GENOMIC DNA]</scope>
    <source>
        <strain evidence="10 11">F16</strain>
    </source>
</reference>
<evidence type="ECO:0000256" key="7">
    <source>
        <dbReference type="ARBA" id="ARBA00023136"/>
    </source>
</evidence>
<keyword evidence="11" id="KW-1185">Reference proteome</keyword>
<dbReference type="PANTHER" id="PTHR34295">
    <property type="entry name" value="BIOTIN TRANSPORTER BIOY"/>
    <property type="match status" value="1"/>
</dbReference>
<evidence type="ECO:0000256" key="1">
    <source>
        <dbReference type="ARBA" id="ARBA00004651"/>
    </source>
</evidence>
<comment type="subcellular location">
    <subcellularLocation>
        <location evidence="1">Cell membrane</location>
        <topology evidence="1">Multi-pass membrane protein</topology>
    </subcellularLocation>
</comment>
<accession>A0A0M0F4J8</accession>
<keyword evidence="4" id="KW-1003">Cell membrane</keyword>
<proteinExistence type="inferred from homology"/>
<dbReference type="InterPro" id="IPR003784">
    <property type="entry name" value="BioY"/>
</dbReference>
<comment type="similarity">
    <text evidence="2">Belongs to the BioY family.</text>
</comment>
<dbReference type="RefSeq" id="WP_053371050.1">
    <property type="nucleotide sequence ID" value="NZ_KQ435292.1"/>
</dbReference>
<dbReference type="PATRIC" id="fig|1350482.3.peg.3012"/>
<protein>
    <recommendedName>
        <fullName evidence="12">Biotin transporter</fullName>
    </recommendedName>
</protein>
<evidence type="ECO:0000256" key="2">
    <source>
        <dbReference type="ARBA" id="ARBA00010692"/>
    </source>
</evidence>
<evidence type="ECO:0008006" key="12">
    <source>
        <dbReference type="Google" id="ProtNLM"/>
    </source>
</evidence>
<keyword evidence="3" id="KW-0813">Transport</keyword>
<evidence type="ECO:0000256" key="5">
    <source>
        <dbReference type="ARBA" id="ARBA00022692"/>
    </source>
</evidence>
<keyword evidence="7 9" id="KW-0472">Membrane</keyword>
<organism evidence="10 11">
    <name type="scientific">Cellulosimicrobium cellulans F16</name>
    <dbReference type="NCBI Taxonomy" id="1350482"/>
    <lineage>
        <taxon>Bacteria</taxon>
        <taxon>Bacillati</taxon>
        <taxon>Actinomycetota</taxon>
        <taxon>Actinomycetes</taxon>
        <taxon>Micrococcales</taxon>
        <taxon>Promicromonosporaceae</taxon>
        <taxon>Cellulosimicrobium</taxon>
    </lineage>
</organism>
<feature type="region of interest" description="Disordered" evidence="8">
    <location>
        <begin position="1"/>
        <end position="26"/>
    </location>
</feature>
<evidence type="ECO:0000256" key="4">
    <source>
        <dbReference type="ARBA" id="ARBA00022475"/>
    </source>
</evidence>
<feature type="transmembrane region" description="Helical" evidence="9">
    <location>
        <begin position="72"/>
        <end position="97"/>
    </location>
</feature>
<evidence type="ECO:0000256" key="3">
    <source>
        <dbReference type="ARBA" id="ARBA00022448"/>
    </source>
</evidence>
<gene>
    <name evidence="10" type="ORF">M768_13345</name>
</gene>
<feature type="transmembrane region" description="Helical" evidence="9">
    <location>
        <begin position="141"/>
        <end position="161"/>
    </location>
</feature>
<dbReference type="GO" id="GO:0005886">
    <property type="term" value="C:plasma membrane"/>
    <property type="evidence" value="ECO:0007669"/>
    <property type="project" value="UniProtKB-SubCell"/>
</dbReference>
<dbReference type="PANTHER" id="PTHR34295:SF4">
    <property type="entry name" value="BIOTIN TRANSPORTER BIOY-RELATED"/>
    <property type="match status" value="1"/>
</dbReference>
<dbReference type="GO" id="GO:0015225">
    <property type="term" value="F:biotin transmembrane transporter activity"/>
    <property type="evidence" value="ECO:0007669"/>
    <property type="project" value="InterPro"/>
</dbReference>
<dbReference type="AlphaFoldDB" id="A0A0M0F4J8"/>
<evidence type="ECO:0000256" key="9">
    <source>
        <dbReference type="SAM" id="Phobius"/>
    </source>
</evidence>
<feature type="transmembrane region" description="Helical" evidence="9">
    <location>
        <begin position="181"/>
        <end position="202"/>
    </location>
</feature>
<evidence type="ECO:0000256" key="6">
    <source>
        <dbReference type="ARBA" id="ARBA00022989"/>
    </source>
</evidence>
<dbReference type="Pfam" id="PF02632">
    <property type="entry name" value="BioY"/>
    <property type="match status" value="1"/>
</dbReference>
<feature type="transmembrane region" description="Helical" evidence="9">
    <location>
        <begin position="40"/>
        <end position="60"/>
    </location>
</feature>
<feature type="transmembrane region" description="Helical" evidence="9">
    <location>
        <begin position="117"/>
        <end position="134"/>
    </location>
</feature>
<dbReference type="EMBL" id="ATNL01000011">
    <property type="protein sequence ID" value="KON72490.1"/>
    <property type="molecule type" value="Genomic_DNA"/>
</dbReference>
<evidence type="ECO:0000256" key="8">
    <source>
        <dbReference type="SAM" id="MobiDB-lite"/>
    </source>
</evidence>
<keyword evidence="5 9" id="KW-0812">Transmembrane</keyword>
<comment type="caution">
    <text evidence="10">The sequence shown here is derived from an EMBL/GenBank/DDBJ whole genome shotgun (WGS) entry which is preliminary data.</text>
</comment>
<keyword evidence="6 9" id="KW-1133">Transmembrane helix</keyword>
<evidence type="ECO:0000313" key="10">
    <source>
        <dbReference type="EMBL" id="KON72490.1"/>
    </source>
</evidence>
<evidence type="ECO:0000313" key="11">
    <source>
        <dbReference type="Proteomes" id="UP000037387"/>
    </source>
</evidence>